<protein>
    <recommendedName>
        <fullName evidence="4">26S proteasome non-ATPase regulatory subunit 13</fullName>
    </recommendedName>
    <alternativeName>
        <fullName evidence="5">26S proteasome regulatory subunit RPN9</fullName>
    </alternativeName>
    <alternativeName>
        <fullName evidence="7">26S proteasome regulatory subunit S11</fullName>
    </alternativeName>
    <alternativeName>
        <fullName evidence="6">26S proteasome regulatory subunit p40.5</fullName>
    </alternativeName>
</protein>
<dbReference type="PANTHER" id="PTHR10539:SF0">
    <property type="entry name" value="26S PROTEASOME NON-ATPASE REGULATORY SUBUNIT 13"/>
    <property type="match status" value="1"/>
</dbReference>
<dbReference type="SMART" id="SM00088">
    <property type="entry name" value="PINT"/>
    <property type="match status" value="1"/>
</dbReference>
<dbReference type="Proteomes" id="UP000001075">
    <property type="component" value="Unassembled WGS sequence"/>
</dbReference>
<gene>
    <name evidence="9" type="ORF">I79_024894</name>
</gene>
<keyword evidence="9" id="KW-0647">Proteasome</keyword>
<accession>G3ILX2</accession>
<evidence type="ECO:0000313" key="9">
    <source>
        <dbReference type="EMBL" id="EGW12473.1"/>
    </source>
</evidence>
<dbReference type="STRING" id="10029.G3ILX2"/>
<dbReference type="InterPro" id="IPR036390">
    <property type="entry name" value="WH_DNA-bd_sf"/>
</dbReference>
<evidence type="ECO:0000256" key="4">
    <source>
        <dbReference type="ARBA" id="ARBA00015732"/>
    </source>
</evidence>
<reference evidence="10" key="1">
    <citation type="journal article" date="2011" name="Nat. Biotechnol.">
        <title>The genomic sequence of the Chinese hamster ovary (CHO)-K1 cell line.</title>
        <authorList>
            <person name="Xu X."/>
            <person name="Nagarajan H."/>
            <person name="Lewis N.E."/>
            <person name="Pan S."/>
            <person name="Cai Z."/>
            <person name="Liu X."/>
            <person name="Chen W."/>
            <person name="Xie M."/>
            <person name="Wang W."/>
            <person name="Hammond S."/>
            <person name="Andersen M.R."/>
            <person name="Neff N."/>
            <person name="Passarelli B."/>
            <person name="Koh W."/>
            <person name="Fan H.C."/>
            <person name="Wang J."/>
            <person name="Gui Y."/>
            <person name="Lee K.H."/>
            <person name="Betenbaugh M.J."/>
            <person name="Quake S.R."/>
            <person name="Famili I."/>
            <person name="Palsson B.O."/>
            <person name="Wang J."/>
        </authorList>
    </citation>
    <scope>NUCLEOTIDE SEQUENCE [LARGE SCALE GENOMIC DNA]</scope>
    <source>
        <strain evidence="10">CHO K1 cell line</strain>
    </source>
</reference>
<feature type="domain" description="PCI" evidence="8">
    <location>
        <begin position="3"/>
        <end position="79"/>
    </location>
</feature>
<dbReference type="InterPro" id="IPR035298">
    <property type="entry name" value="PSMD13"/>
</dbReference>
<dbReference type="SUPFAM" id="SSF46785">
    <property type="entry name" value="Winged helix' DNA-binding domain"/>
    <property type="match status" value="1"/>
</dbReference>
<evidence type="ECO:0000256" key="1">
    <source>
        <dbReference type="ARBA" id="ARBA00002362"/>
    </source>
</evidence>
<proteinExistence type="inferred from homology"/>
<dbReference type="GO" id="GO:0005829">
    <property type="term" value="C:cytosol"/>
    <property type="evidence" value="ECO:0007669"/>
    <property type="project" value="TreeGrafter"/>
</dbReference>
<dbReference type="Pfam" id="PF01399">
    <property type="entry name" value="PCI"/>
    <property type="match status" value="1"/>
</dbReference>
<dbReference type="EMBL" id="JH004338">
    <property type="protein sequence ID" value="EGW12473.1"/>
    <property type="molecule type" value="Genomic_DNA"/>
</dbReference>
<dbReference type="GO" id="GO:0005198">
    <property type="term" value="F:structural molecule activity"/>
    <property type="evidence" value="ECO:0007669"/>
    <property type="project" value="TreeGrafter"/>
</dbReference>
<comment type="function">
    <text evidence="1">Component of the 26S proteasome, a multiprotein complex involved in the ATP-dependent degradation of ubiquitinated proteins. This complex plays a key role in the maintenance of protein homeostasis by removing misfolded or damaged proteins, which could impair cellular functions, and by removing proteins whose functions are no longer required. Therefore, the proteasome participates in numerous cellular processes, including cell cycle progression, apoptosis, or DNA damage repair.</text>
</comment>
<dbReference type="InterPro" id="IPR000717">
    <property type="entry name" value="PCI_dom"/>
</dbReference>
<dbReference type="GO" id="GO:0008541">
    <property type="term" value="C:proteasome regulatory particle, lid subcomplex"/>
    <property type="evidence" value="ECO:0007669"/>
    <property type="project" value="TreeGrafter"/>
</dbReference>
<evidence type="ECO:0000256" key="2">
    <source>
        <dbReference type="ARBA" id="ARBA00006207"/>
    </source>
</evidence>
<evidence type="ECO:0000256" key="6">
    <source>
        <dbReference type="ARBA" id="ARBA00031303"/>
    </source>
</evidence>
<organism evidence="9 10">
    <name type="scientific">Cricetulus griseus</name>
    <name type="common">Chinese hamster</name>
    <name type="synonym">Cricetulus barabensis griseus</name>
    <dbReference type="NCBI Taxonomy" id="10029"/>
    <lineage>
        <taxon>Eukaryota</taxon>
        <taxon>Metazoa</taxon>
        <taxon>Chordata</taxon>
        <taxon>Craniata</taxon>
        <taxon>Vertebrata</taxon>
        <taxon>Euteleostomi</taxon>
        <taxon>Mammalia</taxon>
        <taxon>Eutheria</taxon>
        <taxon>Euarchontoglires</taxon>
        <taxon>Glires</taxon>
        <taxon>Rodentia</taxon>
        <taxon>Myomorpha</taxon>
        <taxon>Muroidea</taxon>
        <taxon>Cricetidae</taxon>
        <taxon>Cricetinae</taxon>
        <taxon>Cricetulus</taxon>
    </lineage>
</organism>
<evidence type="ECO:0000256" key="5">
    <source>
        <dbReference type="ARBA" id="ARBA00029749"/>
    </source>
</evidence>
<comment type="subunit">
    <text evidence="3">Component of the 19S proteasome regulatory particle complex. The 26S proteasome consists of a 20S core particle (CP) and two 19S regulatory subunits (RP). The regulatory particle is made of a lid composed of 9 subunits including PSMD13, a base containing 6 ATPases and few additional components.</text>
</comment>
<sequence length="99" mass="11479">MEMTFTRPANHRQLTFEEIAKSAKITVNKVELLVMKALSVGLVRGSIDEVDKRVHMTWVQPRVLDLQQIKGMKDRLELWCTDVKSMEMLVEHQAQDILT</sequence>
<dbReference type="PANTHER" id="PTHR10539">
    <property type="entry name" value="26S PROTEASOME NON-ATPASE REGULATORY SUBUNIT 13"/>
    <property type="match status" value="1"/>
</dbReference>
<dbReference type="AlphaFoldDB" id="G3ILX2"/>
<evidence type="ECO:0000259" key="8">
    <source>
        <dbReference type="SMART" id="SM00088"/>
    </source>
</evidence>
<comment type="similarity">
    <text evidence="2">Belongs to the proteasome subunit S11 family.</text>
</comment>
<evidence type="ECO:0000256" key="7">
    <source>
        <dbReference type="ARBA" id="ARBA00032323"/>
    </source>
</evidence>
<evidence type="ECO:0000256" key="3">
    <source>
        <dbReference type="ARBA" id="ARBA00011441"/>
    </source>
</evidence>
<dbReference type="GO" id="GO:0005634">
    <property type="term" value="C:nucleus"/>
    <property type="evidence" value="ECO:0007669"/>
    <property type="project" value="TreeGrafter"/>
</dbReference>
<dbReference type="InParanoid" id="G3ILX2"/>
<dbReference type="GO" id="GO:0006511">
    <property type="term" value="P:ubiquitin-dependent protein catabolic process"/>
    <property type="evidence" value="ECO:0007669"/>
    <property type="project" value="TreeGrafter"/>
</dbReference>
<name>G3ILX2_CRIGR</name>
<evidence type="ECO:0000313" key="10">
    <source>
        <dbReference type="Proteomes" id="UP000001075"/>
    </source>
</evidence>